<accession>A0A938WSE3</accession>
<dbReference type="AlphaFoldDB" id="A0A938WSE3"/>
<reference evidence="2" key="2">
    <citation type="journal article" date="2021" name="Sci. Rep.">
        <title>The distribution of antibiotic resistance genes in chicken gut microbiota commensals.</title>
        <authorList>
            <person name="Juricova H."/>
            <person name="Matiasovicova J."/>
            <person name="Kubasova T."/>
            <person name="Cejkova D."/>
            <person name="Rychlik I."/>
        </authorList>
    </citation>
    <scope>NUCLEOTIDE SEQUENCE</scope>
    <source>
        <strain evidence="2">An824</strain>
    </source>
</reference>
<organism evidence="2 3">
    <name type="scientific">Marseilla massiliensis</name>
    <dbReference type="NCBI Taxonomy" id="1841864"/>
    <lineage>
        <taxon>Bacteria</taxon>
        <taxon>Pseudomonadati</taxon>
        <taxon>Bacteroidota</taxon>
        <taxon>Bacteroidia</taxon>
        <taxon>Bacteroidales</taxon>
        <taxon>Prevotellaceae</taxon>
        <taxon>Marseilla</taxon>
    </lineage>
</organism>
<feature type="signal peptide" evidence="1">
    <location>
        <begin position="1"/>
        <end position="19"/>
    </location>
</feature>
<dbReference type="SUPFAM" id="SSF56935">
    <property type="entry name" value="Porins"/>
    <property type="match status" value="1"/>
</dbReference>
<gene>
    <name evidence="2" type="ORF">H6A34_04700</name>
</gene>
<sequence length="227" mass="25218">MKRLFSIVLFCAFCVAVGAQEVGDRVELKDTSAVVGMPVDQRIIGGTDAPTDIYVYDGYRGEPLAEADSLHLPVLNRYGQTYINMYPYSWMGWYDWQLHKGLNVSLGASVFASFGDGPWSGTGFTNSISAMYAVPLTNKLSLAVGGYLNNLYWAHDAYHDAGLNAVLGYKFNEHWEGYLFGQKSLTNKFIPMPLYDMSNAGDRIGAAVKYNFNPKFSIQVTVSAERR</sequence>
<comment type="caution">
    <text evidence="2">The sequence shown here is derived from an EMBL/GenBank/DDBJ whole genome shotgun (WGS) entry which is preliminary data.</text>
</comment>
<evidence type="ECO:0000313" key="3">
    <source>
        <dbReference type="Proteomes" id="UP000706891"/>
    </source>
</evidence>
<reference evidence="2" key="1">
    <citation type="submission" date="2020-08" db="EMBL/GenBank/DDBJ databases">
        <authorList>
            <person name="Cejkova D."/>
            <person name="Kubasova T."/>
            <person name="Jahodarova E."/>
            <person name="Rychlik I."/>
        </authorList>
    </citation>
    <scope>NUCLEOTIDE SEQUENCE</scope>
    <source>
        <strain evidence="2">An824</strain>
    </source>
</reference>
<proteinExistence type="predicted"/>
<protein>
    <submittedName>
        <fullName evidence="2">Uncharacterized protein</fullName>
    </submittedName>
</protein>
<feature type="chain" id="PRO_5037371592" evidence="1">
    <location>
        <begin position="20"/>
        <end position="227"/>
    </location>
</feature>
<evidence type="ECO:0000256" key="1">
    <source>
        <dbReference type="SAM" id="SignalP"/>
    </source>
</evidence>
<dbReference type="Proteomes" id="UP000706891">
    <property type="component" value="Unassembled WGS sequence"/>
</dbReference>
<dbReference type="EMBL" id="JACJJG010000014">
    <property type="protein sequence ID" value="MBM6673175.1"/>
    <property type="molecule type" value="Genomic_DNA"/>
</dbReference>
<evidence type="ECO:0000313" key="2">
    <source>
        <dbReference type="EMBL" id="MBM6673175.1"/>
    </source>
</evidence>
<keyword evidence="1" id="KW-0732">Signal</keyword>
<keyword evidence="3" id="KW-1185">Reference proteome</keyword>
<dbReference type="RefSeq" id="WP_205103799.1">
    <property type="nucleotide sequence ID" value="NZ_JACJJG010000014.1"/>
</dbReference>
<name>A0A938WSE3_9BACT</name>